<protein>
    <submittedName>
        <fullName evidence="1">Uncharacterized protein</fullName>
    </submittedName>
</protein>
<gene>
    <name evidence="1" type="ORF">BDR25DRAFT_378606</name>
</gene>
<accession>A0ACB6QF12</accession>
<organism evidence="1 2">
    <name type="scientific">Lindgomyces ingoldianus</name>
    <dbReference type="NCBI Taxonomy" id="673940"/>
    <lineage>
        <taxon>Eukaryota</taxon>
        <taxon>Fungi</taxon>
        <taxon>Dikarya</taxon>
        <taxon>Ascomycota</taxon>
        <taxon>Pezizomycotina</taxon>
        <taxon>Dothideomycetes</taxon>
        <taxon>Pleosporomycetidae</taxon>
        <taxon>Pleosporales</taxon>
        <taxon>Lindgomycetaceae</taxon>
        <taxon>Lindgomyces</taxon>
    </lineage>
</organism>
<dbReference type="EMBL" id="MU003529">
    <property type="protein sequence ID" value="KAF2465450.1"/>
    <property type="molecule type" value="Genomic_DNA"/>
</dbReference>
<evidence type="ECO:0000313" key="2">
    <source>
        <dbReference type="Proteomes" id="UP000799755"/>
    </source>
</evidence>
<name>A0ACB6QF12_9PLEO</name>
<keyword evidence="2" id="KW-1185">Reference proteome</keyword>
<proteinExistence type="predicted"/>
<reference evidence="1" key="1">
    <citation type="journal article" date="2020" name="Stud. Mycol.">
        <title>101 Dothideomycetes genomes: a test case for predicting lifestyles and emergence of pathogens.</title>
        <authorList>
            <person name="Haridas S."/>
            <person name="Albert R."/>
            <person name="Binder M."/>
            <person name="Bloem J."/>
            <person name="Labutti K."/>
            <person name="Salamov A."/>
            <person name="Andreopoulos B."/>
            <person name="Baker S."/>
            <person name="Barry K."/>
            <person name="Bills G."/>
            <person name="Bluhm B."/>
            <person name="Cannon C."/>
            <person name="Castanera R."/>
            <person name="Culley D."/>
            <person name="Daum C."/>
            <person name="Ezra D."/>
            <person name="Gonzalez J."/>
            <person name="Henrissat B."/>
            <person name="Kuo A."/>
            <person name="Liang C."/>
            <person name="Lipzen A."/>
            <person name="Lutzoni F."/>
            <person name="Magnuson J."/>
            <person name="Mondo S."/>
            <person name="Nolan M."/>
            <person name="Ohm R."/>
            <person name="Pangilinan J."/>
            <person name="Park H.-J."/>
            <person name="Ramirez L."/>
            <person name="Alfaro M."/>
            <person name="Sun H."/>
            <person name="Tritt A."/>
            <person name="Yoshinaga Y."/>
            <person name="Zwiers L.-H."/>
            <person name="Turgeon B."/>
            <person name="Goodwin S."/>
            <person name="Spatafora J."/>
            <person name="Crous P."/>
            <person name="Grigoriev I."/>
        </authorList>
    </citation>
    <scope>NUCLEOTIDE SEQUENCE</scope>
    <source>
        <strain evidence="1">ATCC 200398</strain>
    </source>
</reference>
<sequence length="269" mass="30859">MVPTLPPPNFSAFLALPLEIRQQESVRVSLIDEEVSDKEDEYEACKLDNYCQISQRYRPRISPSRRSALPRLLLVCRQITDEVRAMLYGGNTFTVNVHGDGQSSLVGLFSSETREKMRKMILVLRPMGVSYHPGFCMDPKIWDGVLGSLSILGVIAEQPEPPSPYAWPRVEPEDVFEEWTVWLTPILEYLGQALPRTAQIVVDANKEEDTVHILEKVIPGRCHFQRLRAADSIFRRGEFSLESGYWDDDGPTSCRDIINEYDYDYYYSD</sequence>
<comment type="caution">
    <text evidence="1">The sequence shown here is derived from an EMBL/GenBank/DDBJ whole genome shotgun (WGS) entry which is preliminary data.</text>
</comment>
<dbReference type="Proteomes" id="UP000799755">
    <property type="component" value="Unassembled WGS sequence"/>
</dbReference>
<evidence type="ECO:0000313" key="1">
    <source>
        <dbReference type="EMBL" id="KAF2465450.1"/>
    </source>
</evidence>